<protein>
    <recommendedName>
        <fullName evidence="7">mannonate dehydratase</fullName>
        <ecNumber evidence="7">4.2.1.8</ecNumber>
    </recommendedName>
</protein>
<evidence type="ECO:0000256" key="1">
    <source>
        <dbReference type="ARBA" id="ARBA00001794"/>
    </source>
</evidence>
<evidence type="ECO:0000313" key="11">
    <source>
        <dbReference type="EMBL" id="HCE17078.1"/>
    </source>
</evidence>
<dbReference type="PANTHER" id="PTHR30387:SF2">
    <property type="entry name" value="MANNONATE DEHYDRATASE"/>
    <property type="match status" value="1"/>
</dbReference>
<keyword evidence="10" id="KW-0456">Lyase</keyword>
<sequence length="336" mass="38232">MPENQKFTPPGMKIAMQASPEPTETELQWIRQMGLEYVVLWTGGDKASYEYYASRKELFERAGLKIYGFGSFSVHNQDAIVLNLPGRDEKIEEYKTHLRNLGRAGIPYTTYAHMANGIWSTERELTRGGAPARAFDLQKATTGYWVGREYHGPLTHGRRYSEEEIWDNFAYFIRQVAPVAEEAGVRIGIHPDDPPVPELGGVPRCIFSNFEGYRRALELADSPNVGICLCVGCWLEGGPAMGKDVFETIRYFGERKKIFKVHFRNVDRPLPHFVETFIDDGYMDMYRVMKALREVNFDGVLIADHIPLMADDPRLGTAYTIGYMKALLERVNAEAQ</sequence>
<dbReference type="SUPFAM" id="SSF51658">
    <property type="entry name" value="Xylose isomerase-like"/>
    <property type="match status" value="1"/>
</dbReference>
<evidence type="ECO:0000256" key="9">
    <source>
        <dbReference type="ARBA" id="ARBA00023211"/>
    </source>
</evidence>
<organism evidence="11 12">
    <name type="scientific">Anaerolinea thermolimosa</name>
    <dbReference type="NCBI Taxonomy" id="229919"/>
    <lineage>
        <taxon>Bacteria</taxon>
        <taxon>Bacillati</taxon>
        <taxon>Chloroflexota</taxon>
        <taxon>Anaerolineae</taxon>
        <taxon>Anaerolineales</taxon>
        <taxon>Anaerolineaceae</taxon>
        <taxon>Anaerolinea</taxon>
    </lineage>
</organism>
<evidence type="ECO:0000313" key="12">
    <source>
        <dbReference type="Proteomes" id="UP000264141"/>
    </source>
</evidence>
<comment type="catalytic activity">
    <reaction evidence="1">
        <text>D-mannonate = 2-dehydro-3-deoxy-D-gluconate + H2O</text>
        <dbReference type="Rhea" id="RHEA:20097"/>
        <dbReference type="ChEBI" id="CHEBI:15377"/>
        <dbReference type="ChEBI" id="CHEBI:17767"/>
        <dbReference type="ChEBI" id="CHEBI:57990"/>
        <dbReference type="EC" id="4.2.1.8"/>
    </reaction>
</comment>
<comment type="function">
    <text evidence="4">Catalyzes the dehydration of D-mannonate.</text>
</comment>
<evidence type="ECO:0000256" key="7">
    <source>
        <dbReference type="ARBA" id="ARBA00012927"/>
    </source>
</evidence>
<dbReference type="EMBL" id="DPBP01000020">
    <property type="protein sequence ID" value="HCE17078.1"/>
    <property type="molecule type" value="Genomic_DNA"/>
</dbReference>
<evidence type="ECO:0000256" key="4">
    <source>
        <dbReference type="ARBA" id="ARBA00002713"/>
    </source>
</evidence>
<evidence type="ECO:0000256" key="3">
    <source>
        <dbReference type="ARBA" id="ARBA00001954"/>
    </source>
</evidence>
<dbReference type="PIRSF" id="PIRSF016049">
    <property type="entry name" value="Man_dehyd"/>
    <property type="match status" value="1"/>
</dbReference>
<evidence type="ECO:0000256" key="10">
    <source>
        <dbReference type="ARBA" id="ARBA00023239"/>
    </source>
</evidence>
<dbReference type="InterPro" id="IPR036237">
    <property type="entry name" value="Xyl_isomerase-like_sf"/>
</dbReference>
<evidence type="ECO:0000256" key="6">
    <source>
        <dbReference type="ARBA" id="ARBA00007389"/>
    </source>
</evidence>
<dbReference type="GO" id="GO:0008927">
    <property type="term" value="F:mannonate dehydratase activity"/>
    <property type="evidence" value="ECO:0007669"/>
    <property type="project" value="UniProtKB-EC"/>
</dbReference>
<proteinExistence type="inferred from homology"/>
<dbReference type="AlphaFoldDB" id="A0A3D1JH42"/>
<reference evidence="11 12" key="1">
    <citation type="journal article" date="2018" name="Nat. Biotechnol.">
        <title>A standardized bacterial taxonomy based on genome phylogeny substantially revises the tree of life.</title>
        <authorList>
            <person name="Parks D.H."/>
            <person name="Chuvochina M."/>
            <person name="Waite D.W."/>
            <person name="Rinke C."/>
            <person name="Skarshewski A."/>
            <person name="Chaumeil P.A."/>
            <person name="Hugenholtz P."/>
        </authorList>
    </citation>
    <scope>NUCLEOTIDE SEQUENCE [LARGE SCALE GENOMIC DNA]</scope>
    <source>
        <strain evidence="11">UBA8781</strain>
    </source>
</reference>
<evidence type="ECO:0000256" key="8">
    <source>
        <dbReference type="ARBA" id="ARBA00023004"/>
    </source>
</evidence>
<dbReference type="PANTHER" id="PTHR30387">
    <property type="entry name" value="MANNONATE DEHYDRATASE"/>
    <property type="match status" value="1"/>
</dbReference>
<comment type="similarity">
    <text evidence="6">Belongs to the mannonate dehydratase family.</text>
</comment>
<keyword evidence="9" id="KW-0464">Manganese</keyword>
<accession>A0A3D1JH42</accession>
<name>A0A3D1JH42_9CHLR</name>
<dbReference type="InterPro" id="IPR004628">
    <property type="entry name" value="Man_deHydtase"/>
</dbReference>
<comment type="cofactor">
    <cofactor evidence="3">
        <name>Fe(2+)</name>
        <dbReference type="ChEBI" id="CHEBI:29033"/>
    </cofactor>
</comment>
<dbReference type="EC" id="4.2.1.8" evidence="7"/>
<dbReference type="Pfam" id="PF03786">
    <property type="entry name" value="UxuA"/>
    <property type="match status" value="2"/>
</dbReference>
<dbReference type="UniPathway" id="UPA00246"/>
<comment type="pathway">
    <text evidence="5">Carbohydrate metabolism; pentose and glucuronate interconversion.</text>
</comment>
<keyword evidence="8" id="KW-0408">Iron</keyword>
<comment type="cofactor">
    <cofactor evidence="2">
        <name>Mn(2+)</name>
        <dbReference type="ChEBI" id="CHEBI:29035"/>
    </cofactor>
</comment>
<dbReference type="Gene3D" id="3.20.20.150">
    <property type="entry name" value="Divalent-metal-dependent TIM barrel enzymes"/>
    <property type="match status" value="1"/>
</dbReference>
<dbReference type="GO" id="GO:0030145">
    <property type="term" value="F:manganese ion binding"/>
    <property type="evidence" value="ECO:0007669"/>
    <property type="project" value="TreeGrafter"/>
</dbReference>
<dbReference type="GO" id="GO:0042840">
    <property type="term" value="P:D-glucuronate catabolic process"/>
    <property type="evidence" value="ECO:0007669"/>
    <property type="project" value="TreeGrafter"/>
</dbReference>
<gene>
    <name evidence="11" type="ORF">DEQ80_04385</name>
</gene>
<evidence type="ECO:0000256" key="5">
    <source>
        <dbReference type="ARBA" id="ARBA00004892"/>
    </source>
</evidence>
<comment type="caution">
    <text evidence="11">The sequence shown here is derived from an EMBL/GenBank/DDBJ whole genome shotgun (WGS) entry which is preliminary data.</text>
</comment>
<dbReference type="STRING" id="229919.GCA_001050195_02937"/>
<dbReference type="GO" id="GO:0008198">
    <property type="term" value="F:ferrous iron binding"/>
    <property type="evidence" value="ECO:0007669"/>
    <property type="project" value="TreeGrafter"/>
</dbReference>
<evidence type="ECO:0000256" key="2">
    <source>
        <dbReference type="ARBA" id="ARBA00001936"/>
    </source>
</evidence>
<dbReference type="Proteomes" id="UP000264141">
    <property type="component" value="Unassembled WGS sequence"/>
</dbReference>